<dbReference type="Proteomes" id="UP000046680">
    <property type="component" value="Unassembled WGS sequence"/>
</dbReference>
<name>A0A654U3R2_MYCTX</name>
<reference evidence="2 3" key="1">
    <citation type="submission" date="2015-03" db="EMBL/GenBank/DDBJ databases">
        <authorList>
            <consortium name="Pathogen Informatics"/>
        </authorList>
    </citation>
    <scope>NUCLEOTIDE SEQUENCE [LARGE SCALE GENOMIC DNA]</scope>
    <source>
        <strain evidence="2 3">C09601061</strain>
    </source>
</reference>
<organism evidence="2 3">
    <name type="scientific">Mycobacterium tuberculosis</name>
    <dbReference type="NCBI Taxonomy" id="1773"/>
    <lineage>
        <taxon>Bacteria</taxon>
        <taxon>Bacillati</taxon>
        <taxon>Actinomycetota</taxon>
        <taxon>Actinomycetes</taxon>
        <taxon>Mycobacteriales</taxon>
        <taxon>Mycobacteriaceae</taxon>
        <taxon>Mycobacterium</taxon>
        <taxon>Mycobacterium tuberculosis complex</taxon>
    </lineage>
</organism>
<feature type="region of interest" description="Disordered" evidence="1">
    <location>
        <begin position="62"/>
        <end position="90"/>
    </location>
</feature>
<sequence length="175" mass="18193">MGSRGAPGAIEAIKSSTLVRSDVSGVRNSCPASVTSLACRSRDSASARSIKLNASVSLANSSLPKTGMGRRSSVRATRSAASVRRPTGLSPARVTIPPATAATATPIPPTINSTQRSLFMTASVGLRLLEISSELPLVRRMASTRWSAVVRRDMNNSPRITAFSAAPTGSVWPGC</sequence>
<accession>A0A654U3R2</accession>
<dbReference type="EMBL" id="CGCX01000877">
    <property type="protein sequence ID" value="CFR84955.1"/>
    <property type="molecule type" value="Genomic_DNA"/>
</dbReference>
<gene>
    <name evidence="2" type="ORF">ERS007657_02329</name>
</gene>
<evidence type="ECO:0000256" key="1">
    <source>
        <dbReference type="SAM" id="MobiDB-lite"/>
    </source>
</evidence>
<proteinExistence type="predicted"/>
<protein>
    <submittedName>
        <fullName evidence="2">Uncharacterized protein</fullName>
    </submittedName>
</protein>
<evidence type="ECO:0000313" key="2">
    <source>
        <dbReference type="EMBL" id="CFR84955.1"/>
    </source>
</evidence>
<feature type="compositionally biased region" description="Low complexity" evidence="1">
    <location>
        <begin position="70"/>
        <end position="85"/>
    </location>
</feature>
<dbReference type="AlphaFoldDB" id="A0A654U3R2"/>
<evidence type="ECO:0000313" key="3">
    <source>
        <dbReference type="Proteomes" id="UP000046680"/>
    </source>
</evidence>